<evidence type="ECO:0000313" key="1">
    <source>
        <dbReference type="EMBL" id="KAK3798300.1"/>
    </source>
</evidence>
<organism evidence="1 2">
    <name type="scientific">Elysia crispata</name>
    <name type="common">lettuce slug</name>
    <dbReference type="NCBI Taxonomy" id="231223"/>
    <lineage>
        <taxon>Eukaryota</taxon>
        <taxon>Metazoa</taxon>
        <taxon>Spiralia</taxon>
        <taxon>Lophotrochozoa</taxon>
        <taxon>Mollusca</taxon>
        <taxon>Gastropoda</taxon>
        <taxon>Heterobranchia</taxon>
        <taxon>Euthyneura</taxon>
        <taxon>Panpulmonata</taxon>
        <taxon>Sacoglossa</taxon>
        <taxon>Placobranchoidea</taxon>
        <taxon>Plakobranchidae</taxon>
        <taxon>Elysia</taxon>
    </lineage>
</organism>
<dbReference type="AlphaFoldDB" id="A0AAE1E9C6"/>
<name>A0AAE1E9C6_9GAST</name>
<protein>
    <submittedName>
        <fullName evidence="1">Uncharacterized protein</fullName>
    </submittedName>
</protein>
<sequence length="147" mass="16721">MFRTDVHSAYFPAQVSSNELSCASYQDSAYGLGGEKLWIFMTAGNGRCGPNTFPRGLVKLWSLNHHSSQLINTPVSWLKHSRNLAFRFTAKHPQRFPLMSACFPSGPSYFRPNTHWTMDLVRADEKRWPTDIYMIKADGTKDFEKGG</sequence>
<keyword evidence="2" id="KW-1185">Reference proteome</keyword>
<dbReference type="EMBL" id="JAWDGP010000699">
    <property type="protein sequence ID" value="KAK3798300.1"/>
    <property type="molecule type" value="Genomic_DNA"/>
</dbReference>
<proteinExistence type="predicted"/>
<gene>
    <name evidence="1" type="ORF">RRG08_007781</name>
</gene>
<dbReference type="Proteomes" id="UP001283361">
    <property type="component" value="Unassembled WGS sequence"/>
</dbReference>
<accession>A0AAE1E9C6</accession>
<evidence type="ECO:0000313" key="2">
    <source>
        <dbReference type="Proteomes" id="UP001283361"/>
    </source>
</evidence>
<comment type="caution">
    <text evidence="1">The sequence shown here is derived from an EMBL/GenBank/DDBJ whole genome shotgun (WGS) entry which is preliminary data.</text>
</comment>
<reference evidence="1" key="1">
    <citation type="journal article" date="2023" name="G3 (Bethesda)">
        <title>A reference genome for the long-term kleptoplast-retaining sea slug Elysia crispata morphotype clarki.</title>
        <authorList>
            <person name="Eastman K.E."/>
            <person name="Pendleton A.L."/>
            <person name="Shaikh M.A."/>
            <person name="Suttiyut T."/>
            <person name="Ogas R."/>
            <person name="Tomko P."/>
            <person name="Gavelis G."/>
            <person name="Widhalm J.R."/>
            <person name="Wisecaver J.H."/>
        </authorList>
    </citation>
    <scope>NUCLEOTIDE SEQUENCE</scope>
    <source>
        <strain evidence="1">ECLA1</strain>
    </source>
</reference>